<dbReference type="SUPFAM" id="SSF48150">
    <property type="entry name" value="DNA-glycosylase"/>
    <property type="match status" value="1"/>
</dbReference>
<evidence type="ECO:0000256" key="1">
    <source>
        <dbReference type="PIRSR" id="PIRSR605019-1"/>
    </source>
</evidence>
<feature type="binding site" evidence="1">
    <location>
        <position position="189"/>
    </location>
    <ligand>
        <name>Zn(2+)</name>
        <dbReference type="ChEBI" id="CHEBI:29105"/>
    </ligand>
</feature>
<dbReference type="InterPro" id="IPR052891">
    <property type="entry name" value="DNA-3mA_glycosylase"/>
</dbReference>
<proteinExistence type="predicted"/>
<keyword evidence="1" id="KW-0479">Metal-binding</keyword>
<dbReference type="Proteomes" id="UP000524237">
    <property type="component" value="Unassembled WGS sequence"/>
</dbReference>
<dbReference type="PANTHER" id="PTHR30037">
    <property type="entry name" value="DNA-3-METHYLADENINE GLYCOSYLASE 1"/>
    <property type="match status" value="1"/>
</dbReference>
<gene>
    <name evidence="2" type="ORF">FB555_001407</name>
</gene>
<keyword evidence="3" id="KW-1185">Reference proteome</keyword>
<dbReference type="Pfam" id="PF03352">
    <property type="entry name" value="Adenine_glyco"/>
    <property type="match status" value="1"/>
</dbReference>
<evidence type="ECO:0000313" key="2">
    <source>
        <dbReference type="EMBL" id="MBA8829304.1"/>
    </source>
</evidence>
<evidence type="ECO:0000313" key="3">
    <source>
        <dbReference type="Proteomes" id="UP000524237"/>
    </source>
</evidence>
<dbReference type="Gene3D" id="1.10.340.30">
    <property type="entry name" value="Hypothetical protein, domain 2"/>
    <property type="match status" value="1"/>
</dbReference>
<reference evidence="2 3" key="1">
    <citation type="submission" date="2020-07" db="EMBL/GenBank/DDBJ databases">
        <title>Sequencing the genomes of 1000 actinobacteria strains.</title>
        <authorList>
            <person name="Klenk H.-P."/>
        </authorList>
    </citation>
    <scope>NUCLEOTIDE SEQUENCE [LARGE SCALE GENOMIC DNA]</scope>
    <source>
        <strain evidence="2 3">DSM 23737</strain>
    </source>
</reference>
<keyword evidence="2" id="KW-0378">Hydrolase</keyword>
<protein>
    <submittedName>
        <fullName evidence="2">DNA-3-methyladenine glycosylase I</fullName>
        <ecNumber evidence="2">3.2.2.20</ecNumber>
    </submittedName>
</protein>
<sequence>MPLNYVSIVTGEDGLDRCGWVGKDAEYRRYHDEEWGVPVRDDQLLFEHLCLEGFQAGLSWITILKRRPGFRSAFAGFDIAAVAAMTEVDVERLMLDTGIIRNRLKINATIENARITLGLVADSPGALTDIIWSHQPTPGRARCPVMNDVPDITPESEALSKTLRKLGLRFVGPTTMYALMQSAGLVDDHVVGCHRAI</sequence>
<dbReference type="InterPro" id="IPR005019">
    <property type="entry name" value="Adenine_glyco"/>
</dbReference>
<accession>A0A7W3JU44</accession>
<dbReference type="AlphaFoldDB" id="A0A7W3JU44"/>
<dbReference type="GO" id="GO:0008725">
    <property type="term" value="F:DNA-3-methyladenine glycosylase activity"/>
    <property type="evidence" value="ECO:0007669"/>
    <property type="project" value="UniProtKB-EC"/>
</dbReference>
<dbReference type="EC" id="3.2.2.20" evidence="2"/>
<dbReference type="GO" id="GO:0046872">
    <property type="term" value="F:metal ion binding"/>
    <property type="evidence" value="ECO:0007669"/>
    <property type="project" value="UniProtKB-KW"/>
</dbReference>
<dbReference type="EMBL" id="JACGWU010000003">
    <property type="protein sequence ID" value="MBA8829304.1"/>
    <property type="molecule type" value="Genomic_DNA"/>
</dbReference>
<feature type="binding site" evidence="1">
    <location>
        <position position="193"/>
    </location>
    <ligand>
        <name>Zn(2+)</name>
        <dbReference type="ChEBI" id="CHEBI:29105"/>
    </ligand>
</feature>
<dbReference type="GO" id="GO:0006284">
    <property type="term" value="P:base-excision repair"/>
    <property type="evidence" value="ECO:0007669"/>
    <property type="project" value="InterPro"/>
</dbReference>
<keyword evidence="1" id="KW-0862">Zinc</keyword>
<dbReference type="RefSeq" id="WP_182484738.1">
    <property type="nucleotide sequence ID" value="NZ_JACGWU010000003.1"/>
</dbReference>
<comment type="caution">
    <text evidence="2">The sequence shown here is derived from an EMBL/GenBank/DDBJ whole genome shotgun (WGS) entry which is preliminary data.</text>
</comment>
<name>A0A7W3JU44_9MICO</name>
<dbReference type="PANTHER" id="PTHR30037:SF4">
    <property type="entry name" value="DNA-3-METHYLADENINE GLYCOSYLASE I"/>
    <property type="match status" value="1"/>
</dbReference>
<feature type="binding site" evidence="1">
    <location>
        <position position="31"/>
    </location>
    <ligand>
        <name>Zn(2+)</name>
        <dbReference type="ChEBI" id="CHEBI:29105"/>
    </ligand>
</feature>
<feature type="binding site" evidence="1">
    <location>
        <position position="18"/>
    </location>
    <ligand>
        <name>Zn(2+)</name>
        <dbReference type="ChEBI" id="CHEBI:29105"/>
    </ligand>
</feature>
<keyword evidence="2" id="KW-0326">Glycosidase</keyword>
<organism evidence="2 3">
    <name type="scientific">Alpinimonas psychrophila</name>
    <dbReference type="NCBI Taxonomy" id="748908"/>
    <lineage>
        <taxon>Bacteria</taxon>
        <taxon>Bacillati</taxon>
        <taxon>Actinomycetota</taxon>
        <taxon>Actinomycetes</taxon>
        <taxon>Micrococcales</taxon>
        <taxon>Microbacteriaceae</taxon>
        <taxon>Alpinimonas</taxon>
    </lineage>
</organism>
<dbReference type="InterPro" id="IPR011257">
    <property type="entry name" value="DNA_glycosylase"/>
</dbReference>